<dbReference type="InterPro" id="IPR043128">
    <property type="entry name" value="Rev_trsase/Diguanyl_cyclase"/>
</dbReference>
<keyword evidence="2" id="KW-0548">Nucleotidyltransferase</keyword>
<keyword evidence="2" id="KW-0695">RNA-directed DNA polymerase</keyword>
<dbReference type="InterPro" id="IPR043502">
    <property type="entry name" value="DNA/RNA_pol_sf"/>
</dbReference>
<dbReference type="OrthoDB" id="6750721at2759"/>
<dbReference type="Gene3D" id="3.10.10.10">
    <property type="entry name" value="HIV Type 1 Reverse Transcriptase, subunit A, domain 1"/>
    <property type="match status" value="1"/>
</dbReference>
<protein>
    <submittedName>
        <fullName evidence="2">RNA-directed DNA polymerase homolog</fullName>
    </submittedName>
</protein>
<dbReference type="RefSeq" id="XP_016441404.1">
    <property type="nucleotide sequence ID" value="XM_016585918.1"/>
</dbReference>
<dbReference type="InterPro" id="IPR053134">
    <property type="entry name" value="RNA-dir_DNA_polymerase"/>
</dbReference>
<gene>
    <name evidence="2" type="primary">LOC107766998</name>
</gene>
<proteinExistence type="predicted"/>
<evidence type="ECO:0000259" key="1">
    <source>
        <dbReference type="Pfam" id="PF00078"/>
    </source>
</evidence>
<evidence type="ECO:0000313" key="2">
    <source>
        <dbReference type="RefSeq" id="XP_016441404.1"/>
    </source>
</evidence>
<dbReference type="PANTHER" id="PTHR24559:SF444">
    <property type="entry name" value="REVERSE TRANSCRIPTASE DOMAIN-CONTAINING PROTEIN"/>
    <property type="match status" value="1"/>
</dbReference>
<dbReference type="Gene3D" id="3.30.70.270">
    <property type="match status" value="1"/>
</dbReference>
<dbReference type="CDD" id="cd01647">
    <property type="entry name" value="RT_LTR"/>
    <property type="match status" value="1"/>
</dbReference>
<dbReference type="AlphaFoldDB" id="A0A1S3XNF7"/>
<dbReference type="OMA" id="LNCATCK"/>
<dbReference type="STRING" id="4097.A0A1S3XNF7"/>
<organism evidence="2">
    <name type="scientific">Nicotiana tabacum</name>
    <name type="common">Common tobacco</name>
    <dbReference type="NCBI Taxonomy" id="4097"/>
    <lineage>
        <taxon>Eukaryota</taxon>
        <taxon>Viridiplantae</taxon>
        <taxon>Streptophyta</taxon>
        <taxon>Embryophyta</taxon>
        <taxon>Tracheophyta</taxon>
        <taxon>Spermatophyta</taxon>
        <taxon>Magnoliopsida</taxon>
        <taxon>eudicotyledons</taxon>
        <taxon>Gunneridae</taxon>
        <taxon>Pentapetalae</taxon>
        <taxon>asterids</taxon>
        <taxon>lamiids</taxon>
        <taxon>Solanales</taxon>
        <taxon>Solanaceae</taxon>
        <taxon>Nicotianoideae</taxon>
        <taxon>Nicotianeae</taxon>
        <taxon>Nicotiana</taxon>
    </lineage>
</organism>
<dbReference type="GO" id="GO:0003964">
    <property type="term" value="F:RNA-directed DNA polymerase activity"/>
    <property type="evidence" value="ECO:0007669"/>
    <property type="project" value="UniProtKB-KW"/>
</dbReference>
<dbReference type="SMR" id="A0A1S3XNF7"/>
<feature type="domain" description="Reverse transcriptase" evidence="1">
    <location>
        <begin position="14"/>
        <end position="173"/>
    </location>
</feature>
<dbReference type="KEGG" id="nta:107766998"/>
<sequence length="177" mass="20965">MTVIQNDKNELIPTKTVTRWRVFMDYRKLNCATCKDHFPMPFIDQMLDRLVGRSFYYFLDGYSGYNQINIALEDQEKTTFTCMYKTFAFIHMPFGLCNAPATFQRCMMSIFSDMVEDFLEVFMDDFSVVSDSFEHCLENLRQVLKRYEETNLVLNWEKCHFMVEEGIVLGHKISNKA</sequence>
<reference evidence="2" key="1">
    <citation type="submission" date="2025-08" db="UniProtKB">
        <authorList>
            <consortium name="RefSeq"/>
        </authorList>
    </citation>
    <scope>IDENTIFICATION</scope>
</reference>
<dbReference type="Pfam" id="PF00078">
    <property type="entry name" value="RVT_1"/>
    <property type="match status" value="1"/>
</dbReference>
<accession>A0A1S3XNF7</accession>
<dbReference type="SUPFAM" id="SSF56672">
    <property type="entry name" value="DNA/RNA polymerases"/>
    <property type="match status" value="1"/>
</dbReference>
<dbReference type="InterPro" id="IPR000477">
    <property type="entry name" value="RT_dom"/>
</dbReference>
<keyword evidence="2" id="KW-0808">Transferase</keyword>
<dbReference type="PaxDb" id="4097-A0A1S3XNF7"/>
<name>A0A1S3XNF7_TOBAC</name>
<dbReference type="PANTHER" id="PTHR24559">
    <property type="entry name" value="TRANSPOSON TY3-I GAG-POL POLYPROTEIN"/>
    <property type="match status" value="1"/>
</dbReference>